<reference evidence="4" key="1">
    <citation type="submission" date="2006-09" db="EMBL/GenBank/DDBJ databases">
        <title>Complete sequence of Rhodopseudomonas palustris BisA53.</title>
        <authorList>
            <consortium name="US DOE Joint Genome Institute"/>
            <person name="Copeland A."/>
            <person name="Lucas S."/>
            <person name="Lapidus A."/>
            <person name="Barry K."/>
            <person name="Detter J.C."/>
            <person name="Glavina del Rio T."/>
            <person name="Hammon N."/>
            <person name="Israni S."/>
            <person name="Dalin E."/>
            <person name="Tice H."/>
            <person name="Pitluck S."/>
            <person name="Chain P."/>
            <person name="Malfatti S."/>
            <person name="Shin M."/>
            <person name="Vergez L."/>
            <person name="Schmutz J."/>
            <person name="Larimer F."/>
            <person name="Land M."/>
            <person name="Hauser L."/>
            <person name="Pelletier D.A."/>
            <person name="Kyrpides N."/>
            <person name="Kim E."/>
            <person name="Harwood C.S."/>
            <person name="Oda Y."/>
            <person name="Richardson P."/>
        </authorList>
    </citation>
    <scope>NUCLEOTIDE SEQUENCE [LARGE SCALE GENOMIC DNA]</scope>
    <source>
        <strain evidence="4">BisA53</strain>
    </source>
</reference>
<dbReference type="NCBIfam" id="TIGR03870">
    <property type="entry name" value="ABC_MoxJ"/>
    <property type="match status" value="1"/>
</dbReference>
<dbReference type="AlphaFoldDB" id="Q07LW0"/>
<dbReference type="InterPro" id="IPR001638">
    <property type="entry name" value="Solute-binding_3/MltF_N"/>
</dbReference>
<dbReference type="SUPFAM" id="SSF53850">
    <property type="entry name" value="Periplasmic binding protein-like II"/>
    <property type="match status" value="1"/>
</dbReference>
<evidence type="ECO:0000259" key="3">
    <source>
        <dbReference type="SMART" id="SM00062"/>
    </source>
</evidence>
<evidence type="ECO:0000256" key="2">
    <source>
        <dbReference type="SAM" id="SignalP"/>
    </source>
</evidence>
<dbReference type="SMART" id="SM00062">
    <property type="entry name" value="PBPb"/>
    <property type="match status" value="1"/>
</dbReference>
<dbReference type="Gene3D" id="3.40.190.10">
    <property type="entry name" value="Periplasmic binding protein-like II"/>
    <property type="match status" value="2"/>
</dbReference>
<evidence type="ECO:0000256" key="1">
    <source>
        <dbReference type="ARBA" id="ARBA00022729"/>
    </source>
</evidence>
<dbReference type="KEGG" id="rpe:RPE_3138"/>
<protein>
    <submittedName>
        <fullName evidence="4">Extracellular solute-binding protein, family 3</fullName>
    </submittedName>
</protein>
<keyword evidence="1 2" id="KW-0732">Signal</keyword>
<dbReference type="PANTHER" id="PTHR35936">
    <property type="entry name" value="MEMBRANE-BOUND LYTIC MUREIN TRANSGLYCOSYLASE F"/>
    <property type="match status" value="1"/>
</dbReference>
<dbReference type="OrthoDB" id="176845at2"/>
<gene>
    <name evidence="4" type="ordered locus">RPE_3138</name>
</gene>
<feature type="domain" description="Solute-binding protein family 3/N-terminal" evidence="3">
    <location>
        <begin position="56"/>
        <end position="295"/>
    </location>
</feature>
<dbReference type="PANTHER" id="PTHR35936:SF17">
    <property type="entry name" value="ARGININE-BINDING EXTRACELLULAR PROTEIN ARTP"/>
    <property type="match status" value="1"/>
</dbReference>
<dbReference type="GO" id="GO:0042597">
    <property type="term" value="C:periplasmic space"/>
    <property type="evidence" value="ECO:0007669"/>
    <property type="project" value="InterPro"/>
</dbReference>
<feature type="signal peptide" evidence="2">
    <location>
        <begin position="1"/>
        <end position="44"/>
    </location>
</feature>
<feature type="chain" id="PRO_5004165907" evidence="2">
    <location>
        <begin position="45"/>
        <end position="312"/>
    </location>
</feature>
<sequence length="312" mass="34346">MQRFNAILSGTILSGRGARRTRHPACWSAALLFAVSLGAGPAAASDENPYADDKTVLRVCAASEEEPYSVKDGSGFENKIAEALAAAMDRKAVFKWYNKPAIYLVRDQLSLKLCDVIVGLDSGDQRVLTSMPYYRAPYVFVQRKDSKLSIKDWNSPDLVKANKIGFVPGTPAQTMMEKTGLFNVHFNYMHSLTDFQDRRNKYTRISPRRVMGEVANGTADLAVMFAPEVARYVKANGELTMTVIPDDNVGVDGARIPHHFDQSFGVRADDRDLRDAIDAAIPKARADIEAILAAEAIPQLSLPKQPVRGPRS</sequence>
<dbReference type="GO" id="GO:0046170">
    <property type="term" value="P:methanol catabolic process"/>
    <property type="evidence" value="ECO:0007669"/>
    <property type="project" value="InterPro"/>
</dbReference>
<organism evidence="4">
    <name type="scientific">Rhodopseudomonas palustris (strain BisA53)</name>
    <dbReference type="NCBI Taxonomy" id="316055"/>
    <lineage>
        <taxon>Bacteria</taxon>
        <taxon>Pseudomonadati</taxon>
        <taxon>Pseudomonadota</taxon>
        <taxon>Alphaproteobacteria</taxon>
        <taxon>Hyphomicrobiales</taxon>
        <taxon>Nitrobacteraceae</taxon>
        <taxon>Rhodopseudomonas</taxon>
    </lineage>
</organism>
<dbReference type="Pfam" id="PF00497">
    <property type="entry name" value="SBP_bac_3"/>
    <property type="match status" value="1"/>
</dbReference>
<dbReference type="InterPro" id="IPR022455">
    <property type="entry name" value="Methanol_oxidation_MoxJ"/>
</dbReference>
<dbReference type="eggNOG" id="COG0834">
    <property type="taxonomic scope" value="Bacteria"/>
</dbReference>
<dbReference type="HOGENOM" id="CLU_056715_0_0_5"/>
<dbReference type="EMBL" id="CP000463">
    <property type="protein sequence ID" value="ABJ07074.1"/>
    <property type="molecule type" value="Genomic_DNA"/>
</dbReference>
<name>Q07LW0_RHOP5</name>
<proteinExistence type="predicted"/>
<evidence type="ECO:0000313" key="4">
    <source>
        <dbReference type="EMBL" id="ABJ07074.1"/>
    </source>
</evidence>
<dbReference type="STRING" id="316055.RPE_3138"/>
<accession>Q07LW0</accession>